<keyword evidence="4 6" id="KW-1133">Transmembrane helix</keyword>
<gene>
    <name evidence="8" type="ORF">EDC91_10382</name>
</gene>
<dbReference type="GO" id="GO:0005886">
    <property type="term" value="C:plasma membrane"/>
    <property type="evidence" value="ECO:0007669"/>
    <property type="project" value="UniProtKB-SubCell"/>
</dbReference>
<evidence type="ECO:0000256" key="3">
    <source>
        <dbReference type="ARBA" id="ARBA00022692"/>
    </source>
</evidence>
<evidence type="ECO:0000259" key="7">
    <source>
        <dbReference type="Pfam" id="PF01292"/>
    </source>
</evidence>
<feature type="domain" description="Cytochrome b561 bacterial/Ni-hydrogenase" evidence="7">
    <location>
        <begin position="8"/>
        <end position="164"/>
    </location>
</feature>
<dbReference type="EMBL" id="SLWF01000003">
    <property type="protein sequence ID" value="TCN88901.1"/>
    <property type="molecule type" value="Genomic_DNA"/>
</dbReference>
<comment type="subcellular location">
    <subcellularLocation>
        <location evidence="1">Cell membrane</location>
        <topology evidence="1">Multi-pass membrane protein</topology>
    </subcellularLocation>
</comment>
<accession>A0A4R2FMG1</accession>
<feature type="transmembrane region" description="Helical" evidence="6">
    <location>
        <begin position="146"/>
        <end position="166"/>
    </location>
</feature>
<keyword evidence="3 6" id="KW-0812">Transmembrane</keyword>
<dbReference type="SUPFAM" id="SSF81342">
    <property type="entry name" value="Transmembrane di-heme cytochromes"/>
    <property type="match status" value="1"/>
</dbReference>
<dbReference type="InterPro" id="IPR011577">
    <property type="entry name" value="Cyt_b561_bac/Ni-Hgenase"/>
</dbReference>
<comment type="caution">
    <text evidence="8">The sequence shown here is derived from an EMBL/GenBank/DDBJ whole genome shotgun (WGS) entry which is preliminary data.</text>
</comment>
<dbReference type="Pfam" id="PF01292">
    <property type="entry name" value="Ni_hydr_CYTB"/>
    <property type="match status" value="1"/>
</dbReference>
<dbReference type="AlphaFoldDB" id="A0A4R2FMG1"/>
<reference evidence="8 9" key="1">
    <citation type="submission" date="2019-03" db="EMBL/GenBank/DDBJ databases">
        <title>Freshwater and sediment microbial communities from various areas in North America, analyzing microbe dynamics in response to fracking.</title>
        <authorList>
            <person name="Lamendella R."/>
        </authorList>
    </citation>
    <scope>NUCLEOTIDE SEQUENCE [LARGE SCALE GENOMIC DNA]</scope>
    <source>
        <strain evidence="8 9">74A</strain>
    </source>
</reference>
<protein>
    <submittedName>
        <fullName evidence="8">Cytochrome b561-like protein</fullName>
    </submittedName>
</protein>
<evidence type="ECO:0000313" key="8">
    <source>
        <dbReference type="EMBL" id="TCN88901.1"/>
    </source>
</evidence>
<proteinExistence type="predicted"/>
<dbReference type="InterPro" id="IPR016174">
    <property type="entry name" value="Di-haem_cyt_TM"/>
</dbReference>
<dbReference type="RefSeq" id="WP_133037844.1">
    <property type="nucleotide sequence ID" value="NZ_SLWF01000003.1"/>
</dbReference>
<keyword evidence="9" id="KW-1185">Reference proteome</keyword>
<dbReference type="GO" id="GO:0009055">
    <property type="term" value="F:electron transfer activity"/>
    <property type="evidence" value="ECO:0007669"/>
    <property type="project" value="InterPro"/>
</dbReference>
<sequence>MNSLLALYQRLQHVLLMVLCIFLLAEGGQLVMLRALPANPGFWNLSHVWLGFVCCVVATTFFISNIIGGSWRQYFGVFVGNWQPLWHDLNGLRLGRIPAAGGVGLFSLVEGLTMVALLAVCFSGGMWFFEQGSNEALFWRSWHHSFVYLFITLLILHVVCALSHLLDLIRD</sequence>
<dbReference type="Gene3D" id="1.20.950.20">
    <property type="entry name" value="Transmembrane di-heme cytochromes, Chain C"/>
    <property type="match status" value="1"/>
</dbReference>
<keyword evidence="5 6" id="KW-0472">Membrane</keyword>
<feature type="transmembrane region" description="Helical" evidence="6">
    <location>
        <begin position="47"/>
        <end position="67"/>
    </location>
</feature>
<evidence type="ECO:0000256" key="5">
    <source>
        <dbReference type="ARBA" id="ARBA00023136"/>
    </source>
</evidence>
<evidence type="ECO:0000256" key="1">
    <source>
        <dbReference type="ARBA" id="ARBA00004651"/>
    </source>
</evidence>
<evidence type="ECO:0000256" key="6">
    <source>
        <dbReference type="SAM" id="Phobius"/>
    </source>
</evidence>
<evidence type="ECO:0000256" key="2">
    <source>
        <dbReference type="ARBA" id="ARBA00022475"/>
    </source>
</evidence>
<evidence type="ECO:0000313" key="9">
    <source>
        <dbReference type="Proteomes" id="UP000294832"/>
    </source>
</evidence>
<dbReference type="GO" id="GO:0022904">
    <property type="term" value="P:respiratory electron transport chain"/>
    <property type="evidence" value="ECO:0007669"/>
    <property type="project" value="InterPro"/>
</dbReference>
<dbReference type="OrthoDB" id="6265126at2"/>
<feature type="transmembrane region" description="Helical" evidence="6">
    <location>
        <begin position="103"/>
        <end position="126"/>
    </location>
</feature>
<keyword evidence="2" id="KW-1003">Cell membrane</keyword>
<dbReference type="Proteomes" id="UP000294832">
    <property type="component" value="Unassembled WGS sequence"/>
</dbReference>
<organism evidence="8 9">
    <name type="scientific">Shewanella fodinae</name>
    <dbReference type="NCBI Taxonomy" id="552357"/>
    <lineage>
        <taxon>Bacteria</taxon>
        <taxon>Pseudomonadati</taxon>
        <taxon>Pseudomonadota</taxon>
        <taxon>Gammaproteobacteria</taxon>
        <taxon>Alteromonadales</taxon>
        <taxon>Shewanellaceae</taxon>
        <taxon>Shewanella</taxon>
    </lineage>
</organism>
<evidence type="ECO:0000256" key="4">
    <source>
        <dbReference type="ARBA" id="ARBA00022989"/>
    </source>
</evidence>
<name>A0A4R2FMG1_9GAMM</name>